<dbReference type="OrthoDB" id="5380394at2"/>
<dbReference type="AlphaFoldDB" id="A0A1G8GRE2"/>
<dbReference type="EMBL" id="FNDS01000004">
    <property type="protein sequence ID" value="SDH96841.1"/>
    <property type="molecule type" value="Genomic_DNA"/>
</dbReference>
<dbReference type="STRING" id="428992.SAMN05216272_104427"/>
<evidence type="ECO:0000313" key="1">
    <source>
        <dbReference type="EMBL" id="SDH96841.1"/>
    </source>
</evidence>
<evidence type="ECO:0008006" key="3">
    <source>
        <dbReference type="Google" id="ProtNLM"/>
    </source>
</evidence>
<evidence type="ECO:0000313" key="2">
    <source>
        <dbReference type="Proteomes" id="UP000199636"/>
    </source>
</evidence>
<dbReference type="InterPro" id="IPR027417">
    <property type="entry name" value="P-loop_NTPase"/>
</dbReference>
<proteinExistence type="predicted"/>
<name>A0A1G8GRE2_9PSED</name>
<keyword evidence="2" id="KW-1185">Reference proteome</keyword>
<reference evidence="2" key="1">
    <citation type="submission" date="2016-10" db="EMBL/GenBank/DDBJ databases">
        <authorList>
            <person name="Varghese N."/>
            <person name="Submissions S."/>
        </authorList>
    </citation>
    <scope>NUCLEOTIDE SEQUENCE [LARGE SCALE GENOMIC DNA]</scope>
    <source>
        <strain evidence="2">CCM 7469</strain>
    </source>
</reference>
<dbReference type="Gene3D" id="3.40.50.300">
    <property type="entry name" value="P-loop containing nucleotide triphosphate hydrolases"/>
    <property type="match status" value="1"/>
</dbReference>
<organism evidence="1 2">
    <name type="scientific">Pseudomonas panipatensis</name>
    <dbReference type="NCBI Taxonomy" id="428992"/>
    <lineage>
        <taxon>Bacteria</taxon>
        <taxon>Pseudomonadati</taxon>
        <taxon>Pseudomonadota</taxon>
        <taxon>Gammaproteobacteria</taxon>
        <taxon>Pseudomonadales</taxon>
        <taxon>Pseudomonadaceae</taxon>
        <taxon>Pseudomonas</taxon>
    </lineage>
</organism>
<sequence length="322" mass="36139">MEGLNLRQWLPIRAWHQDDDWRIDWCWFADRPLREAFFQDSVQNALRLPVNQALRRETPIAALLDWQRSSPGLAPRAFIQHASRCGSTLLAQMLASLDSHLVLSEPPPLDSLLRAQRLSSASAAQQRDWLAALLSAYGQPRRGEQALVIKLDAWNIFEAEWLRAIYPQTPWLFVYREPLEIVASHLRQPGRHMVPGLIGPSGLDQWLGDAAGESRASYVARCTGAILQRGLEECRRLGGIPLNYNELPGACWGRLADVLGISAADLPRLRDSAGFDSKHAGMAFRPDGESKRASLDAASREQVERWARAPYLALERLRLSGQ</sequence>
<gene>
    <name evidence="1" type="ORF">SAMN05216272_104427</name>
</gene>
<accession>A0A1G8GRE2</accession>
<dbReference type="SUPFAM" id="SSF52540">
    <property type="entry name" value="P-loop containing nucleoside triphosphate hydrolases"/>
    <property type="match status" value="1"/>
</dbReference>
<dbReference type="Proteomes" id="UP000199636">
    <property type="component" value="Unassembled WGS sequence"/>
</dbReference>
<protein>
    <recommendedName>
        <fullName evidence="3">Sulfotransferase family protein</fullName>
    </recommendedName>
</protein>
<dbReference type="RefSeq" id="WP_090262832.1">
    <property type="nucleotide sequence ID" value="NZ_FNDS01000004.1"/>
</dbReference>